<proteinExistence type="predicted"/>
<protein>
    <submittedName>
        <fullName evidence="1">Uncharacterized protein</fullName>
    </submittedName>
</protein>
<dbReference type="EMBL" id="VSSQ01084608">
    <property type="protein sequence ID" value="MPN32536.1"/>
    <property type="molecule type" value="Genomic_DNA"/>
</dbReference>
<name>A0A645H231_9ZZZZ</name>
<reference evidence="1" key="1">
    <citation type="submission" date="2019-08" db="EMBL/GenBank/DDBJ databases">
        <authorList>
            <person name="Kucharzyk K."/>
            <person name="Murdoch R.W."/>
            <person name="Higgins S."/>
            <person name="Loffler F."/>
        </authorList>
    </citation>
    <scope>NUCLEOTIDE SEQUENCE</scope>
</reference>
<accession>A0A645H231</accession>
<comment type="caution">
    <text evidence="1">The sequence shown here is derived from an EMBL/GenBank/DDBJ whole genome shotgun (WGS) entry which is preliminary data.</text>
</comment>
<organism evidence="1">
    <name type="scientific">bioreactor metagenome</name>
    <dbReference type="NCBI Taxonomy" id="1076179"/>
    <lineage>
        <taxon>unclassified sequences</taxon>
        <taxon>metagenomes</taxon>
        <taxon>ecological metagenomes</taxon>
    </lineage>
</organism>
<dbReference type="AlphaFoldDB" id="A0A645H231"/>
<sequence length="173" mass="19511">MIKRDVRLSRKRILRLCAIRSGCISLCRIKREGMCDDRNRCAIIHRVLFANADVLRDGQDAVGQRVRTVDVEIAVQYGVVRGGQRCFVKDRRDTVPADIERVNRRIARNGIGDVTHQCVNTQLAAGFYTKAFHKLPHVFVGGKQICVPNQLIAVVKHLCNLRANVPEPTPVFL</sequence>
<evidence type="ECO:0000313" key="1">
    <source>
        <dbReference type="EMBL" id="MPN32536.1"/>
    </source>
</evidence>
<gene>
    <name evidence="1" type="ORF">SDC9_180015</name>
</gene>